<dbReference type="AlphaFoldDB" id="A0A383D7C5"/>
<proteinExistence type="predicted"/>
<accession>A0A383D7C5</accession>
<organism evidence="1">
    <name type="scientific">marine metagenome</name>
    <dbReference type="NCBI Taxonomy" id="408172"/>
    <lineage>
        <taxon>unclassified sequences</taxon>
        <taxon>metagenomes</taxon>
        <taxon>ecological metagenomes</taxon>
    </lineage>
</organism>
<dbReference type="PANTHER" id="PTHR48228">
    <property type="entry name" value="SUCCINYL-COA--D-CITRAMALATE COA-TRANSFERASE"/>
    <property type="match status" value="1"/>
</dbReference>
<reference evidence="1" key="1">
    <citation type="submission" date="2018-05" db="EMBL/GenBank/DDBJ databases">
        <authorList>
            <person name="Lanie J.A."/>
            <person name="Ng W.-L."/>
            <person name="Kazmierczak K.M."/>
            <person name="Andrzejewski T.M."/>
            <person name="Davidsen T.M."/>
            <person name="Wayne K.J."/>
            <person name="Tettelin H."/>
            <person name="Glass J.I."/>
            <person name="Rusch D."/>
            <person name="Podicherti R."/>
            <person name="Tsui H.-C.T."/>
            <person name="Winkler M.E."/>
        </authorList>
    </citation>
    <scope>NUCLEOTIDE SEQUENCE</scope>
</reference>
<dbReference type="Gene3D" id="3.40.50.10540">
    <property type="entry name" value="Crotonobetainyl-coa:carnitine coa-transferase, domain 1"/>
    <property type="match status" value="1"/>
</dbReference>
<feature type="non-terminal residue" evidence="1">
    <location>
        <position position="237"/>
    </location>
</feature>
<dbReference type="InterPro" id="IPR003673">
    <property type="entry name" value="CoA-Trfase_fam_III"/>
</dbReference>
<dbReference type="EMBL" id="UINC01214810">
    <property type="protein sequence ID" value="SVE40210.1"/>
    <property type="molecule type" value="Genomic_DNA"/>
</dbReference>
<evidence type="ECO:0000313" key="1">
    <source>
        <dbReference type="EMBL" id="SVE40210.1"/>
    </source>
</evidence>
<dbReference type="InterPro" id="IPR023606">
    <property type="entry name" value="CoA-Trfase_III_dom_1_sf"/>
</dbReference>
<dbReference type="GO" id="GO:0003824">
    <property type="term" value="F:catalytic activity"/>
    <property type="evidence" value="ECO:0007669"/>
    <property type="project" value="InterPro"/>
</dbReference>
<dbReference type="InterPro" id="IPR050509">
    <property type="entry name" value="CoA-transferase_III"/>
</dbReference>
<protein>
    <submittedName>
        <fullName evidence="1">Uncharacterized protein</fullName>
    </submittedName>
</protein>
<sequence length="237" mass="27708">APAAEQAYHMASLVATWSTLIAIRTRSTKGTGSRVDVSVQEAATMATVQTANPNFYTWHGQLPMRGGMRHFGARHLYLCRDEKWASISIRPVRWHDFVQWLSEERVEPDLTAEKWTDPFYRRDHQDEIEEAHINLSKKFDRDELVRIGQSRRMLIVPVNKIDDLSQHTQLRERNFFEEVKYENFGDLKLEHPGPAYQFSLTKPPDYSRAPLIGEHNNYMYLEILDINTNRYNTLVSE</sequence>
<feature type="non-terminal residue" evidence="1">
    <location>
        <position position="1"/>
    </location>
</feature>
<gene>
    <name evidence="1" type="ORF">METZ01_LOCUS493064</name>
</gene>
<name>A0A383D7C5_9ZZZZ</name>
<dbReference type="Pfam" id="PF02515">
    <property type="entry name" value="CoA_transf_3"/>
    <property type="match status" value="1"/>
</dbReference>
<dbReference type="SUPFAM" id="SSF89796">
    <property type="entry name" value="CoA-transferase family III (CaiB/BaiF)"/>
    <property type="match status" value="1"/>
</dbReference>
<dbReference type="PANTHER" id="PTHR48228:SF5">
    <property type="entry name" value="ALPHA-METHYLACYL-COA RACEMASE"/>
    <property type="match status" value="1"/>
</dbReference>
<dbReference type="Gene3D" id="3.30.1540.10">
    <property type="entry name" value="formyl-coa transferase, domain 3"/>
    <property type="match status" value="1"/>
</dbReference>
<dbReference type="InterPro" id="IPR044855">
    <property type="entry name" value="CoA-Trfase_III_dom3_sf"/>
</dbReference>